<gene>
    <name evidence="2" type="ORF">C884_02301</name>
</gene>
<organism evidence="2 3">
    <name type="scientific">Kocuria palustris PEL</name>
    <dbReference type="NCBI Taxonomy" id="1236550"/>
    <lineage>
        <taxon>Bacteria</taxon>
        <taxon>Bacillati</taxon>
        <taxon>Actinomycetota</taxon>
        <taxon>Actinomycetes</taxon>
        <taxon>Micrococcales</taxon>
        <taxon>Micrococcaceae</taxon>
        <taxon>Kocuria</taxon>
    </lineage>
</organism>
<dbReference type="RefSeq" id="WP_006214340.1">
    <property type="nucleotide sequence ID" value="NZ_ANHZ02000007.1"/>
</dbReference>
<dbReference type="PANTHER" id="PTHR43383">
    <property type="entry name" value="NODULIN 6"/>
    <property type="match status" value="1"/>
</dbReference>
<dbReference type="SUPFAM" id="SSF51556">
    <property type="entry name" value="Metallo-dependent hydrolases"/>
    <property type="match status" value="1"/>
</dbReference>
<name>M2XD17_9MICC</name>
<evidence type="ECO:0000313" key="2">
    <source>
        <dbReference type="EMBL" id="EME36941.1"/>
    </source>
</evidence>
<evidence type="ECO:0000313" key="3">
    <source>
        <dbReference type="Proteomes" id="UP000009877"/>
    </source>
</evidence>
<dbReference type="PANTHER" id="PTHR43383:SF2">
    <property type="entry name" value="AMIDOHYDROLASE 2 FAMILY PROTEIN"/>
    <property type="match status" value="1"/>
</dbReference>
<dbReference type="STRING" id="71999.KPaMU14_12380"/>
<proteinExistence type="predicted"/>
<dbReference type="InterPro" id="IPR006680">
    <property type="entry name" value="Amidohydro-rel"/>
</dbReference>
<comment type="caution">
    <text evidence="2">The sequence shown here is derived from an EMBL/GenBank/DDBJ whole genome shotgun (WGS) entry which is preliminary data.</text>
</comment>
<feature type="domain" description="Amidohydrolase-related" evidence="1">
    <location>
        <begin position="158"/>
        <end position="384"/>
    </location>
</feature>
<dbReference type="GO" id="GO:0016787">
    <property type="term" value="F:hydrolase activity"/>
    <property type="evidence" value="ECO:0007669"/>
    <property type="project" value="InterPro"/>
</dbReference>
<evidence type="ECO:0000259" key="1">
    <source>
        <dbReference type="Pfam" id="PF04909"/>
    </source>
</evidence>
<sequence length="394" mass="43911">MRTETSAASPRGTWESAQRIRLVDHHVHGPLSGDVTREQLEMLLTESDRPIPEGTTVFDSQVGFAIRQHCAPLLGLEPGASPEAYVARRSQSTADELAELFLEGAGVSDWVVDTGFGTDSIWSPEQMRGHLSGSVHEIVRLEALLEQVAVDCAPEQLQESFEAAVARAAEKAAGWKSIIAYRFGFDFEPRRPSPDEVLAAARRWLGELVEGEGLRVEDPVLLRWLLYVACDTGLPIQLHCGYGDPDLDLHRCDPLLLTSWLRDIEGSGSRIMLLHCYPFHRNAGYLAQVFPHVYCDVGLSINYSGAASRQIVAESMELTPFSKLLYSSDAWGPPELHYLGSLLWRRATAAVMDRWVDQGDWPEEEPERILQMIGRDNACRVYGLDETREAQSRA</sequence>
<dbReference type="EMBL" id="ANHZ02000007">
    <property type="protein sequence ID" value="EME36941.1"/>
    <property type="molecule type" value="Genomic_DNA"/>
</dbReference>
<keyword evidence="3" id="KW-1185">Reference proteome</keyword>
<protein>
    <recommendedName>
        <fullName evidence="1">Amidohydrolase-related domain-containing protein</fullName>
    </recommendedName>
</protein>
<dbReference type="InterPro" id="IPR032466">
    <property type="entry name" value="Metal_Hydrolase"/>
</dbReference>
<dbReference type="Pfam" id="PF04909">
    <property type="entry name" value="Amidohydro_2"/>
    <property type="match status" value="1"/>
</dbReference>
<dbReference type="Proteomes" id="UP000009877">
    <property type="component" value="Unassembled WGS sequence"/>
</dbReference>
<dbReference type="AlphaFoldDB" id="M2XD17"/>
<dbReference type="Gene3D" id="3.20.20.140">
    <property type="entry name" value="Metal-dependent hydrolases"/>
    <property type="match status" value="1"/>
</dbReference>
<accession>M2XD17</accession>
<reference evidence="2 3" key="1">
    <citation type="journal article" date="2014" name="Genome Announc.">
        <title>Draft Genome Sequence of Kocuria palustris PEL.</title>
        <authorList>
            <person name="Sharma G."/>
            <person name="Khatri I."/>
            <person name="Subramanian S."/>
        </authorList>
    </citation>
    <scope>NUCLEOTIDE SEQUENCE [LARGE SCALE GENOMIC DNA]</scope>
    <source>
        <strain evidence="2 3">PEL</strain>
    </source>
</reference>